<evidence type="ECO:0000313" key="2">
    <source>
        <dbReference type="Proteomes" id="UP001271792"/>
    </source>
</evidence>
<organism evidence="1 2">
    <name type="scientific">Lentzea kristufekii</name>
    <dbReference type="NCBI Taxonomy" id="3095430"/>
    <lineage>
        <taxon>Bacteria</taxon>
        <taxon>Bacillati</taxon>
        <taxon>Actinomycetota</taxon>
        <taxon>Actinomycetes</taxon>
        <taxon>Pseudonocardiales</taxon>
        <taxon>Pseudonocardiaceae</taxon>
        <taxon>Lentzea</taxon>
    </lineage>
</organism>
<gene>
    <name evidence="1" type="ORF">SK571_31705</name>
</gene>
<sequence length="397" mass="43336">MTDVFRTFCHISEYGEAGYANLHRMIATSSPLVLWAPSSRLVSSPDCRVTEREFVALVERGTVRIIGREWWLTGRAGRNGHPWEGAAWTPLIDDAVKAIALQDASLPRNERRVVIAEEEQGDTWARAHVAENPGLAALLHETLLAPDANLHFPVGVVETARRHSEDPIGLAERITRDAYNHDAAIARSGTRTPFLLDRRDSRFNELLRSVRDASDVQFPNAGSPELSHSDLAELTSEVLVVLGHLENGRNNSVGKFVRGEGHQLLAPWMRYSCESIGRTSAASVRGEVIAHLQQEFESSRLENSWPEIFGTADSLIGSSGTTAGVTEAVVSELTVYGAVGLAAGAYSIGKGLAQRLGYAAAPYSGPQWAFLYAFGRRASGRRRARLQLTLDNLGSTD</sequence>
<reference evidence="1 2" key="2">
    <citation type="submission" date="2023-11" db="EMBL/GenBank/DDBJ databases">
        <authorList>
            <person name="Lara A.C."/>
            <person name="Chronakova A."/>
        </authorList>
    </citation>
    <scope>NUCLEOTIDE SEQUENCE [LARGE SCALE GENOMIC DNA]</scope>
    <source>
        <strain evidence="1 2">BCCO 10_0798</strain>
    </source>
</reference>
<protein>
    <submittedName>
        <fullName evidence="1">Uncharacterized protein</fullName>
    </submittedName>
</protein>
<evidence type="ECO:0000313" key="1">
    <source>
        <dbReference type="EMBL" id="MDX8053958.1"/>
    </source>
</evidence>
<proteinExistence type="predicted"/>
<name>A0ABU4U066_9PSEU</name>
<dbReference type="RefSeq" id="WP_319987762.1">
    <property type="nucleotide sequence ID" value="NZ_JAXAVV010000018.1"/>
</dbReference>
<comment type="caution">
    <text evidence="1">The sequence shown here is derived from an EMBL/GenBank/DDBJ whole genome shotgun (WGS) entry which is preliminary data.</text>
</comment>
<accession>A0ABU4U066</accession>
<dbReference type="Proteomes" id="UP001271792">
    <property type="component" value="Unassembled WGS sequence"/>
</dbReference>
<reference evidence="1 2" key="1">
    <citation type="submission" date="2023-11" db="EMBL/GenBank/DDBJ databases">
        <title>Lentzea sokolovensis, sp. nov., Lentzea kristufkii, sp. nov., and Lentzea miocenensis, sp. nov., rare actinobacteria from Sokolov Coal Basin, Miocene lacustrine sediment, Czech Republic.</title>
        <authorList>
            <person name="Lara A."/>
            <person name="Kotroba L."/>
            <person name="Nouioui I."/>
            <person name="Neumann-Schaal M."/>
            <person name="Mast Y."/>
            <person name="Chronakova A."/>
        </authorList>
    </citation>
    <scope>NUCLEOTIDE SEQUENCE [LARGE SCALE GENOMIC DNA]</scope>
    <source>
        <strain evidence="1 2">BCCO 10_0798</strain>
    </source>
</reference>
<keyword evidence="2" id="KW-1185">Reference proteome</keyword>
<dbReference type="EMBL" id="JAXAVV010000018">
    <property type="protein sequence ID" value="MDX8053958.1"/>
    <property type="molecule type" value="Genomic_DNA"/>
</dbReference>